<dbReference type="GO" id="GO:0008270">
    <property type="term" value="F:zinc ion binding"/>
    <property type="evidence" value="ECO:0007669"/>
    <property type="project" value="UniProtKB-KW"/>
</dbReference>
<evidence type="ECO:0000256" key="3">
    <source>
        <dbReference type="ARBA" id="ARBA00022723"/>
    </source>
</evidence>
<comment type="caution">
    <text evidence="12">The sequence shown here is derived from an EMBL/GenBank/DDBJ whole genome shotgun (WGS) entry which is preliminary data.</text>
</comment>
<dbReference type="GO" id="GO:0006289">
    <property type="term" value="P:nucleotide-excision repair"/>
    <property type="evidence" value="ECO:0007669"/>
    <property type="project" value="InterPro"/>
</dbReference>
<evidence type="ECO:0000313" key="13">
    <source>
        <dbReference type="Proteomes" id="UP000714275"/>
    </source>
</evidence>
<keyword evidence="5" id="KW-0862">Zinc</keyword>
<dbReference type="GO" id="GO:0061575">
    <property type="term" value="F:cyclin-dependent protein serine/threonine kinase activator activity"/>
    <property type="evidence" value="ECO:0007669"/>
    <property type="project" value="InterPro"/>
</dbReference>
<keyword evidence="13" id="KW-1185">Reference proteome</keyword>
<organism evidence="12 13">
    <name type="scientific">Suillus placidus</name>
    <dbReference type="NCBI Taxonomy" id="48579"/>
    <lineage>
        <taxon>Eukaryota</taxon>
        <taxon>Fungi</taxon>
        <taxon>Dikarya</taxon>
        <taxon>Basidiomycota</taxon>
        <taxon>Agaricomycotina</taxon>
        <taxon>Agaricomycetes</taxon>
        <taxon>Agaricomycetidae</taxon>
        <taxon>Boletales</taxon>
        <taxon>Suillineae</taxon>
        <taxon>Suillaceae</taxon>
        <taxon>Suillus</taxon>
    </lineage>
</organism>
<dbReference type="GO" id="GO:0006357">
    <property type="term" value="P:regulation of transcription by RNA polymerase II"/>
    <property type="evidence" value="ECO:0007669"/>
    <property type="project" value="TreeGrafter"/>
</dbReference>
<dbReference type="SMART" id="SM00184">
    <property type="entry name" value="RING"/>
    <property type="match status" value="1"/>
</dbReference>
<dbReference type="CDD" id="cd16573">
    <property type="entry name" value="RING-HC_TFB3-like"/>
    <property type="match status" value="1"/>
</dbReference>
<evidence type="ECO:0000256" key="6">
    <source>
        <dbReference type="ARBA" id="ARBA00023242"/>
    </source>
</evidence>
<dbReference type="InterPro" id="IPR001841">
    <property type="entry name" value="Znf_RING"/>
</dbReference>
<dbReference type="EMBL" id="JABBWD010000043">
    <property type="protein sequence ID" value="KAG1774296.1"/>
    <property type="molecule type" value="Genomic_DNA"/>
</dbReference>
<dbReference type="InterPro" id="IPR013083">
    <property type="entry name" value="Znf_RING/FYVE/PHD"/>
</dbReference>
<evidence type="ECO:0000256" key="10">
    <source>
        <dbReference type="SAM" id="Coils"/>
    </source>
</evidence>
<evidence type="ECO:0000256" key="7">
    <source>
        <dbReference type="ARBA" id="ARBA00029873"/>
    </source>
</evidence>
<dbReference type="NCBIfam" id="TIGR00570">
    <property type="entry name" value="cdk7"/>
    <property type="match status" value="1"/>
</dbReference>
<name>A0A9P6ZR55_9AGAM</name>
<dbReference type="PANTHER" id="PTHR12683:SF13">
    <property type="entry name" value="CDK-ACTIVATING KINASE ASSEMBLY FACTOR MAT1"/>
    <property type="match status" value="1"/>
</dbReference>
<dbReference type="AlphaFoldDB" id="A0A9P6ZR55"/>
<dbReference type="PROSITE" id="PS00518">
    <property type="entry name" value="ZF_RING_1"/>
    <property type="match status" value="1"/>
</dbReference>
<evidence type="ECO:0000256" key="5">
    <source>
        <dbReference type="ARBA" id="ARBA00022833"/>
    </source>
</evidence>
<dbReference type="GO" id="GO:0016301">
    <property type="term" value="F:kinase activity"/>
    <property type="evidence" value="ECO:0007669"/>
    <property type="project" value="UniProtKB-KW"/>
</dbReference>
<keyword evidence="4 9" id="KW-0863">Zinc-finger</keyword>
<dbReference type="PROSITE" id="PS50089">
    <property type="entry name" value="ZF_RING_2"/>
    <property type="match status" value="1"/>
</dbReference>
<evidence type="ECO:0000256" key="2">
    <source>
        <dbReference type="ARBA" id="ARBA00022257"/>
    </source>
</evidence>
<accession>A0A9P6ZR55</accession>
<feature type="coiled-coil region" evidence="10">
    <location>
        <begin position="183"/>
        <end position="229"/>
    </location>
</feature>
<evidence type="ECO:0000256" key="8">
    <source>
        <dbReference type="ARBA" id="ARBA00033277"/>
    </source>
</evidence>
<keyword evidence="12" id="KW-0418">Kinase</keyword>
<dbReference type="InterPro" id="IPR004575">
    <property type="entry name" value="MAT1/Tfb3"/>
</dbReference>
<dbReference type="Proteomes" id="UP000714275">
    <property type="component" value="Unassembled WGS sequence"/>
</dbReference>
<dbReference type="PANTHER" id="PTHR12683">
    <property type="entry name" value="CDK-ACTIVATING KINASE ASSEMBLY FACTOR MAT1"/>
    <property type="match status" value="1"/>
</dbReference>
<protein>
    <recommendedName>
        <fullName evidence="2">RNA polymerase II transcription factor B subunit 3</fullName>
    </recommendedName>
    <alternativeName>
        <fullName evidence="8">RNA polymerase II transcription factor B 38 kDa subunit</fullName>
    </alternativeName>
    <alternativeName>
        <fullName evidence="7">RNA polymerase II transcription factor B p38 subunit</fullName>
    </alternativeName>
</protein>
<proteinExistence type="predicted"/>
<dbReference type="FunFam" id="3.30.40.10:FF:000037">
    <property type="entry name" value="Cdk-activating kinase assembly factor MAT1, centre"/>
    <property type="match status" value="1"/>
</dbReference>
<evidence type="ECO:0000256" key="1">
    <source>
        <dbReference type="ARBA" id="ARBA00004123"/>
    </source>
</evidence>
<evidence type="ECO:0000256" key="9">
    <source>
        <dbReference type="PROSITE-ProRule" id="PRU00175"/>
    </source>
</evidence>
<dbReference type="OrthoDB" id="5963at2759"/>
<keyword evidence="6" id="KW-0539">Nucleus</keyword>
<gene>
    <name evidence="12" type="ORF">EV702DRAFT_1126150</name>
</gene>
<keyword evidence="12" id="KW-0808">Transferase</keyword>
<comment type="subcellular location">
    <subcellularLocation>
        <location evidence="1">Nucleus</location>
    </subcellularLocation>
</comment>
<evidence type="ECO:0000256" key="4">
    <source>
        <dbReference type="ARBA" id="ARBA00022771"/>
    </source>
</evidence>
<keyword evidence="10" id="KW-0175">Coiled coil</keyword>
<dbReference type="SUPFAM" id="SSF57850">
    <property type="entry name" value="RING/U-box"/>
    <property type="match status" value="1"/>
</dbReference>
<dbReference type="InterPro" id="IPR017907">
    <property type="entry name" value="Znf_RING_CS"/>
</dbReference>
<dbReference type="Pfam" id="PF06391">
    <property type="entry name" value="MAT1"/>
    <property type="match status" value="1"/>
</dbReference>
<sequence length="368" mass="41832">MSNRANVGGWLKGKTVRKSGIISNVHTARSSTPQVQSTSSTLFSGGVKDASGRTTEYFSMDDQCPVCKSDRYLNPKLRLLVSSCYHKMCESCIDRLFTLGPAPCPICQKVLRKLAFTPQTFEDLSSKEFNKRREDFFDLHSYNDYLEEVEDITFNLINDVDIPQTEARILAHRKENSALIELNLQREEQYAQALKEQEELERQEKEQRALELRREQEIEREERETAQREIIDRLETSTKSAAKVIAKSRAEAMKRSSARSTTTTVLRSNAQLLRARAAQSTVVPDPPHVPLQDDWYAYEDLYTIRDQYDDMYSDAVRKDREGIMRAGGYQVEEAWDRALRCAVAGLDLAPLSGLNPSPGRTDSAVAFA</sequence>
<dbReference type="Gene3D" id="3.30.40.10">
    <property type="entry name" value="Zinc/RING finger domain, C3HC4 (zinc finger)"/>
    <property type="match status" value="1"/>
</dbReference>
<evidence type="ECO:0000259" key="11">
    <source>
        <dbReference type="PROSITE" id="PS50089"/>
    </source>
</evidence>
<feature type="domain" description="RING-type" evidence="11">
    <location>
        <begin position="64"/>
        <end position="108"/>
    </location>
</feature>
<dbReference type="InterPro" id="IPR015877">
    <property type="entry name" value="MAT1_centre"/>
</dbReference>
<reference evidence="12" key="1">
    <citation type="journal article" date="2020" name="New Phytol.">
        <title>Comparative genomics reveals dynamic genome evolution in host specialist ectomycorrhizal fungi.</title>
        <authorList>
            <person name="Lofgren L.A."/>
            <person name="Nguyen N.H."/>
            <person name="Vilgalys R."/>
            <person name="Ruytinx J."/>
            <person name="Liao H.L."/>
            <person name="Branco S."/>
            <person name="Kuo A."/>
            <person name="LaButti K."/>
            <person name="Lipzen A."/>
            <person name="Andreopoulos W."/>
            <person name="Pangilinan J."/>
            <person name="Riley R."/>
            <person name="Hundley H."/>
            <person name="Na H."/>
            <person name="Barry K."/>
            <person name="Grigoriev I.V."/>
            <person name="Stajich J.E."/>
            <person name="Kennedy P.G."/>
        </authorList>
    </citation>
    <scope>NUCLEOTIDE SEQUENCE</scope>
    <source>
        <strain evidence="12">DOB743</strain>
    </source>
</reference>
<evidence type="ECO:0000313" key="12">
    <source>
        <dbReference type="EMBL" id="KAG1774296.1"/>
    </source>
</evidence>
<keyword evidence="3" id="KW-0479">Metal-binding</keyword>
<dbReference type="GO" id="GO:0070985">
    <property type="term" value="C:transcription factor TFIIK complex"/>
    <property type="evidence" value="ECO:0007669"/>
    <property type="project" value="UniProtKB-ARBA"/>
</dbReference>
<dbReference type="Pfam" id="PF17121">
    <property type="entry name" value="zf-C3HC4_5"/>
    <property type="match status" value="1"/>
</dbReference>